<accession>M0NDK0</accession>
<organism evidence="1 2">
    <name type="scientific">Halococcus salifodinae DSM 8989</name>
    <dbReference type="NCBI Taxonomy" id="1227456"/>
    <lineage>
        <taxon>Archaea</taxon>
        <taxon>Methanobacteriati</taxon>
        <taxon>Methanobacteriota</taxon>
        <taxon>Stenosarchaea group</taxon>
        <taxon>Halobacteria</taxon>
        <taxon>Halobacteriales</taxon>
        <taxon>Halococcaceae</taxon>
        <taxon>Halococcus</taxon>
    </lineage>
</organism>
<proteinExistence type="predicted"/>
<evidence type="ECO:0000313" key="1">
    <source>
        <dbReference type="EMBL" id="EMA55633.1"/>
    </source>
</evidence>
<keyword evidence="2" id="KW-1185">Reference proteome</keyword>
<dbReference type="AlphaFoldDB" id="M0NDK0"/>
<dbReference type="PATRIC" id="fig|1227456.3.peg.257"/>
<protein>
    <submittedName>
        <fullName evidence="1">Peptidase M24</fullName>
    </submittedName>
</protein>
<dbReference type="EMBL" id="AOME01000012">
    <property type="protein sequence ID" value="EMA55633.1"/>
    <property type="molecule type" value="Genomic_DNA"/>
</dbReference>
<comment type="caution">
    <text evidence="1">The sequence shown here is derived from an EMBL/GenBank/DDBJ whole genome shotgun (WGS) entry which is preliminary data.</text>
</comment>
<evidence type="ECO:0000313" key="2">
    <source>
        <dbReference type="Proteomes" id="UP000011625"/>
    </source>
</evidence>
<dbReference type="Proteomes" id="UP000011625">
    <property type="component" value="Unassembled WGS sequence"/>
</dbReference>
<dbReference type="InterPro" id="IPR036005">
    <property type="entry name" value="Creatinase/aminopeptidase-like"/>
</dbReference>
<gene>
    <name evidence="1" type="ORF">C450_01212</name>
</gene>
<dbReference type="SUPFAM" id="SSF55920">
    <property type="entry name" value="Creatinase/aminopeptidase"/>
    <property type="match status" value="1"/>
</dbReference>
<sequence length="57" mass="6232">MPLQSWTSLFRNVTGELFTPGPGFYVPDIGGFRHSDTVCVTEGGIERSPIVHEISPV</sequence>
<reference evidence="1 2" key="1">
    <citation type="journal article" date="2014" name="PLoS Genet.">
        <title>Phylogenetically driven sequencing of extremely halophilic archaea reveals strategies for static and dynamic osmo-response.</title>
        <authorList>
            <person name="Becker E.A."/>
            <person name="Seitzer P.M."/>
            <person name="Tritt A."/>
            <person name="Larsen D."/>
            <person name="Krusor M."/>
            <person name="Yao A.I."/>
            <person name="Wu D."/>
            <person name="Madern D."/>
            <person name="Eisen J.A."/>
            <person name="Darling A.E."/>
            <person name="Facciotti M.T."/>
        </authorList>
    </citation>
    <scope>NUCLEOTIDE SEQUENCE [LARGE SCALE GENOMIC DNA]</scope>
    <source>
        <strain evidence="1 2">DSM 8989</strain>
    </source>
</reference>
<dbReference type="Gene3D" id="3.90.230.10">
    <property type="entry name" value="Creatinase/methionine aminopeptidase superfamily"/>
    <property type="match status" value="1"/>
</dbReference>
<name>M0NDK0_9EURY</name>